<dbReference type="InterPro" id="IPR001810">
    <property type="entry name" value="F-box_dom"/>
</dbReference>
<dbReference type="InterPro" id="IPR006527">
    <property type="entry name" value="F-box-assoc_dom_typ1"/>
</dbReference>
<keyword evidence="2" id="KW-1185">Reference proteome</keyword>
<dbReference type="Gene3D" id="1.20.1280.50">
    <property type="match status" value="1"/>
</dbReference>
<protein>
    <submittedName>
        <fullName evidence="3">F-box/kelch-repeat protein At1g32430</fullName>
    </submittedName>
</protein>
<dbReference type="InterPro" id="IPR050796">
    <property type="entry name" value="SCF_F-box_component"/>
</dbReference>
<gene>
    <name evidence="3" type="primary">LOC108820161</name>
</gene>
<dbReference type="GeneID" id="108820161"/>
<reference evidence="2" key="1">
    <citation type="journal article" date="2019" name="Database">
        <title>The radish genome database (RadishGD): an integrated information resource for radish genomics.</title>
        <authorList>
            <person name="Yu H.J."/>
            <person name="Baek S."/>
            <person name="Lee Y.J."/>
            <person name="Cho A."/>
            <person name="Mun J.H."/>
        </authorList>
    </citation>
    <scope>NUCLEOTIDE SEQUENCE [LARGE SCALE GENOMIC DNA]</scope>
    <source>
        <strain evidence="2">cv. WK10039</strain>
    </source>
</reference>
<dbReference type="Proteomes" id="UP000504610">
    <property type="component" value="Chromosome 8"/>
</dbReference>
<dbReference type="PANTHER" id="PTHR31672">
    <property type="entry name" value="BNACNNG10540D PROTEIN"/>
    <property type="match status" value="1"/>
</dbReference>
<dbReference type="PANTHER" id="PTHR31672:SF13">
    <property type="entry name" value="F-BOX PROTEIN CPR30-LIKE"/>
    <property type="match status" value="1"/>
</dbReference>
<dbReference type="InterPro" id="IPR017451">
    <property type="entry name" value="F-box-assoc_interact_dom"/>
</dbReference>
<reference evidence="3" key="2">
    <citation type="submission" date="2025-08" db="UniProtKB">
        <authorList>
            <consortium name="RefSeq"/>
        </authorList>
    </citation>
    <scope>IDENTIFICATION</scope>
    <source>
        <tissue evidence="3">Leaf</tissue>
    </source>
</reference>
<dbReference type="CDD" id="cd22157">
    <property type="entry name" value="F-box_AtFBW1-like"/>
    <property type="match status" value="1"/>
</dbReference>
<dbReference type="NCBIfam" id="TIGR01640">
    <property type="entry name" value="F_box_assoc_1"/>
    <property type="match status" value="1"/>
</dbReference>
<dbReference type="PROSITE" id="PS50181">
    <property type="entry name" value="FBOX"/>
    <property type="match status" value="1"/>
</dbReference>
<name>A0A9W3C8B2_RAPSA</name>
<dbReference type="InterPro" id="IPR036047">
    <property type="entry name" value="F-box-like_dom_sf"/>
</dbReference>
<dbReference type="AlphaFoldDB" id="A0A9W3C8B2"/>
<evidence type="ECO:0000313" key="3">
    <source>
        <dbReference type="RefSeq" id="XP_056847805.1"/>
    </source>
</evidence>
<proteinExistence type="predicted"/>
<dbReference type="SMART" id="SM00256">
    <property type="entry name" value="FBOX"/>
    <property type="match status" value="1"/>
</dbReference>
<sequence>MEKTATLPWDLVEEILSRLPPKPLVRLRTVCKQWKTLVDDNTFINNHKKTFRFILVTKSKVYSVSLNPKIEVRELTLNIPGLKDEEPNDLVECNGFILCGMAEGAVVCNPWLGQTRCIQGGVNQSSFEYLGIGYDDNTINKKIVYKTLASDTSHTTTVWKIHDFDTDEWKDEEEKPETTGESNLIYIHSTRGVSLNGNLFFIAYGLTRPSFFIVFYNFRREKNYNLCDLPCAQKDHSDTLVLRVYRGDRFSLLKQCHVTKKIQIWVVKDKIDIRSRMKVKWRIFMEVSIPNLPDLIQMQSYYQPSYFIDDKRGSKRLVVCSCDVDGRAWIYVVGENKLISKTRLDSVVDPWPLHCTCFPSLVMVPGCQREEGKANLQVNYSFLWFFVWLFLKLKFLFSKIKYF</sequence>
<dbReference type="SUPFAM" id="SSF81383">
    <property type="entry name" value="F-box domain"/>
    <property type="match status" value="1"/>
</dbReference>
<dbReference type="OrthoDB" id="1024059at2759"/>
<organism evidence="2 3">
    <name type="scientific">Raphanus sativus</name>
    <name type="common">Radish</name>
    <name type="synonym">Raphanus raphanistrum var. sativus</name>
    <dbReference type="NCBI Taxonomy" id="3726"/>
    <lineage>
        <taxon>Eukaryota</taxon>
        <taxon>Viridiplantae</taxon>
        <taxon>Streptophyta</taxon>
        <taxon>Embryophyta</taxon>
        <taxon>Tracheophyta</taxon>
        <taxon>Spermatophyta</taxon>
        <taxon>Magnoliopsida</taxon>
        <taxon>eudicotyledons</taxon>
        <taxon>Gunneridae</taxon>
        <taxon>Pentapetalae</taxon>
        <taxon>rosids</taxon>
        <taxon>malvids</taxon>
        <taxon>Brassicales</taxon>
        <taxon>Brassicaceae</taxon>
        <taxon>Brassiceae</taxon>
        <taxon>Raphanus</taxon>
    </lineage>
</organism>
<dbReference type="RefSeq" id="XP_056847805.1">
    <property type="nucleotide sequence ID" value="XM_056991825.1"/>
</dbReference>
<dbReference type="Pfam" id="PF07734">
    <property type="entry name" value="FBA_1"/>
    <property type="match status" value="1"/>
</dbReference>
<evidence type="ECO:0000259" key="1">
    <source>
        <dbReference type="PROSITE" id="PS50181"/>
    </source>
</evidence>
<dbReference type="Pfam" id="PF00646">
    <property type="entry name" value="F-box"/>
    <property type="match status" value="1"/>
</dbReference>
<feature type="domain" description="F-box" evidence="1">
    <location>
        <begin position="1"/>
        <end position="47"/>
    </location>
</feature>
<evidence type="ECO:0000313" key="2">
    <source>
        <dbReference type="Proteomes" id="UP000504610"/>
    </source>
</evidence>
<accession>A0A9W3C8B2</accession>
<dbReference type="KEGG" id="rsz:108820161"/>